<dbReference type="GO" id="GO:0019843">
    <property type="term" value="F:rRNA binding"/>
    <property type="evidence" value="ECO:0007669"/>
    <property type="project" value="UniProtKB-UniRule"/>
</dbReference>
<dbReference type="Gene3D" id="3.40.50.300">
    <property type="entry name" value="P-loop containing nucleotide triphosphate hydrolases"/>
    <property type="match status" value="1"/>
</dbReference>
<dbReference type="InterPro" id="IPR002625">
    <property type="entry name" value="Smr_dom"/>
</dbReference>
<dbReference type="PIRSF" id="PIRSF005814">
    <property type="entry name" value="MutS_YshD"/>
    <property type="match status" value="1"/>
</dbReference>
<dbReference type="EC" id="3.1.-.-" evidence="8"/>
<evidence type="ECO:0000313" key="12">
    <source>
        <dbReference type="Proteomes" id="UP000824072"/>
    </source>
</evidence>
<dbReference type="PANTHER" id="PTHR48466">
    <property type="entry name" value="OS10G0509000 PROTEIN-RELATED"/>
    <property type="match status" value="1"/>
</dbReference>
<dbReference type="EMBL" id="DVMU01000205">
    <property type="protein sequence ID" value="HIU34781.1"/>
    <property type="molecule type" value="Genomic_DNA"/>
</dbReference>
<organism evidence="11 12">
    <name type="scientific">Candidatus Pullichristensenella excrementigallinarum</name>
    <dbReference type="NCBI Taxonomy" id="2840907"/>
    <lineage>
        <taxon>Bacteria</taxon>
        <taxon>Bacillati</taxon>
        <taxon>Bacillota</taxon>
        <taxon>Clostridia</taxon>
        <taxon>Candidatus Pullichristensenella</taxon>
    </lineage>
</organism>
<dbReference type="SMART" id="SM00533">
    <property type="entry name" value="MUTSd"/>
    <property type="match status" value="1"/>
</dbReference>
<evidence type="ECO:0000256" key="3">
    <source>
        <dbReference type="ARBA" id="ARBA00022741"/>
    </source>
</evidence>
<dbReference type="SMART" id="SM00534">
    <property type="entry name" value="MUTSac"/>
    <property type="match status" value="1"/>
</dbReference>
<evidence type="ECO:0000256" key="7">
    <source>
        <dbReference type="ARBA" id="ARBA00023125"/>
    </source>
</evidence>
<dbReference type="GO" id="GO:0005524">
    <property type="term" value="F:ATP binding"/>
    <property type="evidence" value="ECO:0007669"/>
    <property type="project" value="UniProtKB-UniRule"/>
</dbReference>
<keyword evidence="4 8" id="KW-0378">Hydrolase</keyword>
<dbReference type="SUPFAM" id="SSF52540">
    <property type="entry name" value="P-loop containing nucleoside triphosphate hydrolases"/>
    <property type="match status" value="1"/>
</dbReference>
<accession>A0A9D1LDG1</accession>
<comment type="function">
    <text evidence="8">Endonuclease that is involved in the suppression of homologous recombination and thus may have a key role in the control of bacterial genetic diversity.</text>
</comment>
<evidence type="ECO:0000259" key="10">
    <source>
        <dbReference type="PROSITE" id="PS50828"/>
    </source>
</evidence>
<feature type="binding site" evidence="8">
    <location>
        <begin position="332"/>
        <end position="339"/>
    </location>
    <ligand>
        <name>ATP</name>
        <dbReference type="ChEBI" id="CHEBI:30616"/>
    </ligand>
</feature>
<protein>
    <recommendedName>
        <fullName evidence="8">Endonuclease MutS2</fullName>
        <ecNumber evidence="8">3.1.-.-</ecNumber>
    </recommendedName>
    <alternativeName>
        <fullName evidence="8">Ribosome-associated protein quality control-upstream factor</fullName>
        <shortName evidence="8">RQC-upstream factor</shortName>
        <shortName evidence="8">RqcU</shortName>
        <ecNumber evidence="8">3.6.4.-</ecNumber>
    </alternativeName>
</protein>
<keyword evidence="2 8" id="KW-0699">rRNA-binding</keyword>
<dbReference type="FunFam" id="3.40.50.300:FF:000830">
    <property type="entry name" value="Endonuclease MutS2"/>
    <property type="match status" value="1"/>
</dbReference>
<dbReference type="HAMAP" id="MF_00092">
    <property type="entry name" value="MutS2"/>
    <property type="match status" value="1"/>
</dbReference>
<proteinExistence type="inferred from homology"/>
<keyword evidence="1 8" id="KW-0540">Nuclease</keyword>
<dbReference type="InterPro" id="IPR036063">
    <property type="entry name" value="Smr_dom_sf"/>
</dbReference>
<dbReference type="GO" id="GO:0140664">
    <property type="term" value="F:ATP-dependent DNA damage sensor activity"/>
    <property type="evidence" value="ECO:0007669"/>
    <property type="project" value="InterPro"/>
</dbReference>
<dbReference type="CDD" id="cd03280">
    <property type="entry name" value="ABC_MutS2"/>
    <property type="match status" value="1"/>
</dbReference>
<keyword evidence="5 8" id="KW-0067">ATP-binding</keyword>
<evidence type="ECO:0000313" key="11">
    <source>
        <dbReference type="EMBL" id="HIU34781.1"/>
    </source>
</evidence>
<dbReference type="PROSITE" id="PS50828">
    <property type="entry name" value="SMR"/>
    <property type="match status" value="1"/>
</dbReference>
<keyword evidence="3 8" id="KW-0547">Nucleotide-binding</keyword>
<dbReference type="Gene3D" id="3.30.1370.110">
    <property type="match status" value="1"/>
</dbReference>
<reference evidence="11" key="1">
    <citation type="submission" date="2020-10" db="EMBL/GenBank/DDBJ databases">
        <authorList>
            <person name="Gilroy R."/>
        </authorList>
    </citation>
    <scope>NUCLEOTIDE SEQUENCE</scope>
    <source>
        <strain evidence="11">ChiHcec3-11533</strain>
    </source>
</reference>
<keyword evidence="8 11" id="KW-0255">Endonuclease</keyword>
<dbReference type="Pfam" id="PF01713">
    <property type="entry name" value="Smr"/>
    <property type="match status" value="1"/>
</dbReference>
<dbReference type="Proteomes" id="UP000824072">
    <property type="component" value="Unassembled WGS sequence"/>
</dbReference>
<keyword evidence="6 8" id="KW-0694">RNA-binding</keyword>
<dbReference type="GO" id="GO:0004519">
    <property type="term" value="F:endonuclease activity"/>
    <property type="evidence" value="ECO:0007669"/>
    <property type="project" value="UniProtKB-UniRule"/>
</dbReference>
<evidence type="ECO:0000256" key="4">
    <source>
        <dbReference type="ARBA" id="ARBA00022801"/>
    </source>
</evidence>
<dbReference type="EC" id="3.6.4.-" evidence="8"/>
<dbReference type="InterPro" id="IPR036187">
    <property type="entry name" value="DNA_mismatch_repair_MutS_sf"/>
</dbReference>
<dbReference type="Pfam" id="PF20297">
    <property type="entry name" value="MSSS"/>
    <property type="match status" value="1"/>
</dbReference>
<dbReference type="GO" id="GO:0016887">
    <property type="term" value="F:ATP hydrolysis activity"/>
    <property type="evidence" value="ECO:0007669"/>
    <property type="project" value="InterPro"/>
</dbReference>
<dbReference type="InterPro" id="IPR000432">
    <property type="entry name" value="DNA_mismatch_repair_MutS_C"/>
</dbReference>
<dbReference type="PANTHER" id="PTHR48466:SF2">
    <property type="entry name" value="OS10G0509000 PROTEIN"/>
    <property type="match status" value="1"/>
</dbReference>
<evidence type="ECO:0000256" key="2">
    <source>
        <dbReference type="ARBA" id="ARBA00022730"/>
    </source>
</evidence>
<evidence type="ECO:0000256" key="5">
    <source>
        <dbReference type="ARBA" id="ARBA00022840"/>
    </source>
</evidence>
<evidence type="ECO:0000256" key="8">
    <source>
        <dbReference type="HAMAP-Rule" id="MF_00092"/>
    </source>
</evidence>
<gene>
    <name evidence="8" type="primary">mutS2</name>
    <name evidence="8" type="synonym">rqcU</name>
    <name evidence="11" type="ORF">IAB02_09475</name>
</gene>
<dbReference type="InterPro" id="IPR046893">
    <property type="entry name" value="MSSS"/>
</dbReference>
<sequence>MQDRNLRVLEFPKIRAMLSKYAISSLGREAANALAPASDFAAVQTLQNQTEEALSAFAWHGGSPMTYFPDVREYLQLCKVGAVLSMKALLQIGEMLRASRTLRSALVAHGEETPLLSEMASSLSTNRGLEEEIFNAILSEDEMADRASPELYDIRRHIRLLNDRVREKLNAILRSSSMQKYLQDAIITMRNGRYVVPVRADSRQFVPGLIHDQSASGSTLFIEPASVVEIGNDLKQWNLKERQEIDRILRDFSDRVAPDAELYRHNLQILSQLDMIFARALLAREMKAVMPKLNQEGRIRLIEARHPLIDPEKVVPSNLWMGEEFTELVITGPNTGGKTVTLKTVGLLTLMAQSGLQIPAAFGSELSVFDEVFADIGDEQSIEQSLSTFSSHMTNIVGILQNVTPQSLALFDELGAGTDPTEGAALAMSILEHLLKRRVITLATTHYSELKAFALSTPGVENASVEFDVETLRPTYRLLIGVPGKSNAFEISKKLGLPEFLIEDAAQRLSKDQIRFEDVIANAEYHRQIAEKERVLAEEAHRDTQRIRQQAEKLQKELEARREAELKKARDEAKRILQKAQRESEQVIAELKKKNAGNLKEHELHNLRAQLQDAIDQNSERLSLGQASGDAPPESLKPGDQVLLTTLNTRAEVLAAPDSKGEVRVQAGSMKLKVRVQDTRLLPPEKPKKKFGGGTVSISPRVVETECDVRGMTLEDAILSVDMFLDGAVLNRLKLVSIIHGKGTGVLRAGIQKHLKKHPAVEEFRLGRYGEGEDGVTVVTLK</sequence>
<name>A0A9D1LDG1_9FIRM</name>
<dbReference type="InterPro" id="IPR045076">
    <property type="entry name" value="MutS"/>
</dbReference>
<reference evidence="11" key="2">
    <citation type="journal article" date="2021" name="PeerJ">
        <title>Extensive microbial diversity within the chicken gut microbiome revealed by metagenomics and culture.</title>
        <authorList>
            <person name="Gilroy R."/>
            <person name="Ravi A."/>
            <person name="Getino M."/>
            <person name="Pursley I."/>
            <person name="Horton D.L."/>
            <person name="Alikhan N.F."/>
            <person name="Baker D."/>
            <person name="Gharbi K."/>
            <person name="Hall N."/>
            <person name="Watson M."/>
            <person name="Adriaenssens E.M."/>
            <person name="Foster-Nyarko E."/>
            <person name="Jarju S."/>
            <person name="Secka A."/>
            <person name="Antonio M."/>
            <person name="Oren A."/>
            <person name="Chaudhuri R.R."/>
            <person name="La Ragione R."/>
            <person name="Hildebrand F."/>
            <person name="Pallen M.J."/>
        </authorList>
    </citation>
    <scope>NUCLEOTIDE SEQUENCE</scope>
    <source>
        <strain evidence="11">ChiHcec3-11533</strain>
    </source>
</reference>
<keyword evidence="7 8" id="KW-0238">DNA-binding</keyword>
<dbReference type="GO" id="GO:0045910">
    <property type="term" value="P:negative regulation of DNA recombination"/>
    <property type="evidence" value="ECO:0007669"/>
    <property type="project" value="InterPro"/>
</dbReference>
<keyword evidence="9" id="KW-0175">Coiled coil</keyword>
<dbReference type="InterPro" id="IPR027417">
    <property type="entry name" value="P-loop_NTPase"/>
</dbReference>
<feature type="domain" description="Smr" evidence="10">
    <location>
        <begin position="707"/>
        <end position="782"/>
    </location>
</feature>
<comment type="similarity">
    <text evidence="8">Belongs to the DNA mismatch repair MutS family. MutS2 subfamily.</text>
</comment>
<dbReference type="GO" id="GO:0006298">
    <property type="term" value="P:mismatch repair"/>
    <property type="evidence" value="ECO:0007669"/>
    <property type="project" value="InterPro"/>
</dbReference>
<evidence type="ECO:0000256" key="1">
    <source>
        <dbReference type="ARBA" id="ARBA00022722"/>
    </source>
</evidence>
<dbReference type="SUPFAM" id="SSF160443">
    <property type="entry name" value="SMR domain-like"/>
    <property type="match status" value="1"/>
</dbReference>
<dbReference type="InterPro" id="IPR005747">
    <property type="entry name" value="MutS2"/>
</dbReference>
<dbReference type="GO" id="GO:0072344">
    <property type="term" value="P:rescue of stalled ribosome"/>
    <property type="evidence" value="ECO:0007669"/>
    <property type="project" value="UniProtKB-UniRule"/>
</dbReference>
<evidence type="ECO:0000256" key="9">
    <source>
        <dbReference type="SAM" id="Coils"/>
    </source>
</evidence>
<dbReference type="InterPro" id="IPR007696">
    <property type="entry name" value="DNA_mismatch_repair_MutS_core"/>
</dbReference>
<dbReference type="AlphaFoldDB" id="A0A9D1LDG1"/>
<dbReference type="GO" id="GO:0030983">
    <property type="term" value="F:mismatched DNA binding"/>
    <property type="evidence" value="ECO:0007669"/>
    <property type="project" value="InterPro"/>
</dbReference>
<comment type="subunit">
    <text evidence="8">Homodimer. Binds to stalled ribosomes, contacting rRNA.</text>
</comment>
<dbReference type="SMART" id="SM00463">
    <property type="entry name" value="SMR"/>
    <property type="match status" value="1"/>
</dbReference>
<evidence type="ECO:0000256" key="6">
    <source>
        <dbReference type="ARBA" id="ARBA00022884"/>
    </source>
</evidence>
<dbReference type="GO" id="GO:0043023">
    <property type="term" value="F:ribosomal large subunit binding"/>
    <property type="evidence" value="ECO:0007669"/>
    <property type="project" value="UniProtKB-UniRule"/>
</dbReference>
<comment type="caution">
    <text evidence="11">The sequence shown here is derived from an EMBL/GenBank/DDBJ whole genome shotgun (WGS) entry which is preliminary data.</text>
</comment>
<dbReference type="PROSITE" id="PS00486">
    <property type="entry name" value="DNA_MISMATCH_REPAIR_2"/>
    <property type="match status" value="1"/>
</dbReference>
<dbReference type="NCBIfam" id="TIGR01069">
    <property type="entry name" value="mutS2"/>
    <property type="match status" value="1"/>
</dbReference>
<dbReference type="Pfam" id="PF00488">
    <property type="entry name" value="MutS_V"/>
    <property type="match status" value="1"/>
</dbReference>
<feature type="coiled-coil region" evidence="9">
    <location>
        <begin position="537"/>
        <end position="597"/>
    </location>
</feature>
<dbReference type="SUPFAM" id="SSF48334">
    <property type="entry name" value="DNA repair protein MutS, domain III"/>
    <property type="match status" value="1"/>
</dbReference>
<comment type="function">
    <text evidence="8">Acts as a ribosome collision sensor, splitting the ribosome into its 2 subunits. Detects stalled/collided 70S ribosomes which it binds and splits by an ATP-hydrolysis driven conformational change. Acts upstream of the ribosome quality control system (RQC), a ribosome-associated complex that mediates the extraction of incompletely synthesized nascent chains from stalled ribosomes and their subsequent degradation. Probably generates substrates for RQC.</text>
</comment>
<dbReference type="CDD" id="cd06503">
    <property type="entry name" value="ATP-synt_Fo_b"/>
    <property type="match status" value="1"/>
</dbReference>